<dbReference type="SUPFAM" id="SSF52540">
    <property type="entry name" value="P-loop containing nucleoside triphosphate hydrolases"/>
    <property type="match status" value="1"/>
</dbReference>
<keyword evidence="1 3" id="KW-0808">Transferase</keyword>
<dbReference type="GO" id="GO:0016757">
    <property type="term" value="F:glycosyltransferase activity"/>
    <property type="evidence" value="ECO:0007669"/>
    <property type="project" value="InterPro"/>
</dbReference>
<dbReference type="PANTHER" id="PTHR12526">
    <property type="entry name" value="GLYCOSYLTRANSFERASE"/>
    <property type="match status" value="1"/>
</dbReference>
<dbReference type="Proteomes" id="UP000295453">
    <property type="component" value="Unassembled WGS sequence"/>
</dbReference>
<feature type="domain" description="Glycosyl transferase family 1" evidence="2">
    <location>
        <begin position="230"/>
        <end position="365"/>
    </location>
</feature>
<accession>A0A4R1CG76</accession>
<dbReference type="Pfam" id="PF00534">
    <property type="entry name" value="Glycos_transf_1"/>
    <property type="match status" value="1"/>
</dbReference>
<evidence type="ECO:0000256" key="1">
    <source>
        <dbReference type="ARBA" id="ARBA00022679"/>
    </source>
</evidence>
<dbReference type="Pfam" id="PF13469">
    <property type="entry name" value="Sulfotransfer_3"/>
    <property type="match status" value="1"/>
</dbReference>
<dbReference type="OrthoDB" id="570545at2"/>
<dbReference type="InterPro" id="IPR001296">
    <property type="entry name" value="Glyco_trans_1"/>
</dbReference>
<gene>
    <name evidence="3" type="ORF">EPD65_04870</name>
</gene>
<name>A0A4R1CG76_9ACTN</name>
<protein>
    <submittedName>
        <fullName evidence="3">Glycosyltransferase</fullName>
    </submittedName>
</protein>
<dbReference type="SUPFAM" id="SSF53756">
    <property type="entry name" value="UDP-Glycosyltransferase/glycogen phosphorylase"/>
    <property type="match status" value="1"/>
</dbReference>
<comment type="caution">
    <text evidence="3">The sequence shown here is derived from an EMBL/GenBank/DDBJ whole genome shotgun (WGS) entry which is preliminary data.</text>
</comment>
<dbReference type="PANTHER" id="PTHR12526:SF638">
    <property type="entry name" value="SPORE COAT PROTEIN SA"/>
    <property type="match status" value="1"/>
</dbReference>
<dbReference type="AlphaFoldDB" id="A0A4R1CG76"/>
<sequence length="715" mass="76949">MTGRRTTIVAHPGVQHSADLARALDASGDLLQLVTGLQVGADAAWPWSAARAQRGLQRRTTQLDDARIARRMPLVYAGARGLRRWPGLQSRIQSRLDGSWFAAAVLRQLPPDVEVVVGTDFSAGPLFDRLRRERPDVVRVLDVSHPNDEARRALLTRDAARWDLRRADYDDWHEEPFGDQTQEYALAELVVVASAFSASQLPVGLDRSTVRIVPYGIEVTEPPAPAPGNARPRVLFVGALSERKGISLLLRAARELAAEVDVDLVGQLGGAYVLPSDLPSNVRWHRGLDNSQVAAMFRAADLFVLPAMCEGFGRVLLEALAHGTPVLATTASGAPDIKREVPRAPVSLMDPDERGDLAGRIRDALAAGRPQDTGWHDEFAAAFSPAAYQRRWSAVLREARAARGAARSSVHPTARSAARTAHNAALAIRGGAVGPRRIERRIAVLGTGRSGTTALMEAIAAATGGAEIYEPFRPASSRAAARVVPWHEYPRVAPDASAPELEALARRVFDGRALSRWSAQYTSPEELGRATTLVVKDVRLNRSVGWLERVLPEIEPVVVVRHPVDVVASMLAGGVGWKDWSWSQCVAPAAAALNVEAADLAAPDSHRALWLMAVWIADTRLALLERQRSHVIAYEDLLADPATSLAGVMRDGDALDRAVARLASPSAVASPRFVAGAPADWSGLPVADMLGLARSFGLDFYGAEASAPTGPLEVR</sequence>
<reference evidence="3 4" key="1">
    <citation type="submission" date="2019-03" db="EMBL/GenBank/DDBJ databases">
        <authorList>
            <person name="Kim M.K.M."/>
        </authorList>
    </citation>
    <scope>NUCLEOTIDE SEQUENCE [LARGE SCALE GENOMIC DNA]</scope>
    <source>
        <strain evidence="3 4">18JY15-6</strain>
    </source>
</reference>
<dbReference type="Gene3D" id="3.40.50.300">
    <property type="entry name" value="P-loop containing nucleotide triphosphate hydrolases"/>
    <property type="match status" value="1"/>
</dbReference>
<evidence type="ECO:0000313" key="3">
    <source>
        <dbReference type="EMBL" id="TCJ30220.1"/>
    </source>
</evidence>
<dbReference type="EMBL" id="SJZJ01000005">
    <property type="protein sequence ID" value="TCJ30220.1"/>
    <property type="molecule type" value="Genomic_DNA"/>
</dbReference>
<evidence type="ECO:0000259" key="2">
    <source>
        <dbReference type="Pfam" id="PF00534"/>
    </source>
</evidence>
<organism evidence="3 4">
    <name type="scientific">Nocardioides jejuensis</name>
    <dbReference type="NCBI Taxonomy" id="2502782"/>
    <lineage>
        <taxon>Bacteria</taxon>
        <taxon>Bacillati</taxon>
        <taxon>Actinomycetota</taxon>
        <taxon>Actinomycetes</taxon>
        <taxon>Propionibacteriales</taxon>
        <taxon>Nocardioidaceae</taxon>
        <taxon>Nocardioides</taxon>
    </lineage>
</organism>
<dbReference type="InterPro" id="IPR027417">
    <property type="entry name" value="P-loop_NTPase"/>
</dbReference>
<proteinExistence type="predicted"/>
<dbReference type="RefSeq" id="WP_131582043.1">
    <property type="nucleotide sequence ID" value="NZ_SJZJ01000005.1"/>
</dbReference>
<keyword evidence="4" id="KW-1185">Reference proteome</keyword>
<dbReference type="Gene3D" id="3.40.50.2000">
    <property type="entry name" value="Glycogen Phosphorylase B"/>
    <property type="match status" value="1"/>
</dbReference>
<dbReference type="CDD" id="cd03801">
    <property type="entry name" value="GT4_PimA-like"/>
    <property type="match status" value="1"/>
</dbReference>
<evidence type="ECO:0000313" key="4">
    <source>
        <dbReference type="Proteomes" id="UP000295453"/>
    </source>
</evidence>